<sequence>MRNAVNTAQVTLAEINQARDKIKNVKEKPSDALYLLRIAAKSYVQGIPFAQWGVDKAFDSVEATIDAHRDEAKVIIEDLSRRMGDVVEKHKQITAPAAWELVKVVTEETGRLKEVAVKAAKEHASGEGAGKVRELGWGAIDYAKAKVSGRKQGSQVCSEAEGTLESENSPKS</sequence>
<accession>A0A4Y7TUF7</accession>
<evidence type="ECO:0000313" key="2">
    <source>
        <dbReference type="EMBL" id="TEB37518.1"/>
    </source>
</evidence>
<feature type="region of interest" description="Disordered" evidence="1">
    <location>
        <begin position="149"/>
        <end position="172"/>
    </location>
</feature>
<evidence type="ECO:0000313" key="3">
    <source>
        <dbReference type="Proteomes" id="UP000298030"/>
    </source>
</evidence>
<dbReference type="OrthoDB" id="3060772at2759"/>
<dbReference type="EMBL" id="QPFP01000004">
    <property type="protein sequence ID" value="TEB37518.1"/>
    <property type="molecule type" value="Genomic_DNA"/>
</dbReference>
<comment type="caution">
    <text evidence="2">The sequence shown here is derived from an EMBL/GenBank/DDBJ whole genome shotgun (WGS) entry which is preliminary data.</text>
</comment>
<protein>
    <submittedName>
        <fullName evidence="2">Uncharacterized protein</fullName>
    </submittedName>
</protein>
<dbReference type="Proteomes" id="UP000298030">
    <property type="component" value="Unassembled WGS sequence"/>
</dbReference>
<gene>
    <name evidence="2" type="ORF">FA13DRAFT_1726630</name>
</gene>
<name>A0A4Y7TUF7_COPMI</name>
<proteinExistence type="predicted"/>
<evidence type="ECO:0000256" key="1">
    <source>
        <dbReference type="SAM" id="MobiDB-lite"/>
    </source>
</evidence>
<organism evidence="2 3">
    <name type="scientific">Coprinellus micaceus</name>
    <name type="common">Glistening ink-cap mushroom</name>
    <name type="synonym">Coprinus micaceus</name>
    <dbReference type="NCBI Taxonomy" id="71717"/>
    <lineage>
        <taxon>Eukaryota</taxon>
        <taxon>Fungi</taxon>
        <taxon>Dikarya</taxon>
        <taxon>Basidiomycota</taxon>
        <taxon>Agaricomycotina</taxon>
        <taxon>Agaricomycetes</taxon>
        <taxon>Agaricomycetidae</taxon>
        <taxon>Agaricales</taxon>
        <taxon>Agaricineae</taxon>
        <taxon>Psathyrellaceae</taxon>
        <taxon>Coprinellus</taxon>
    </lineage>
</organism>
<reference evidence="2 3" key="1">
    <citation type="journal article" date="2019" name="Nat. Ecol. Evol.">
        <title>Megaphylogeny resolves global patterns of mushroom evolution.</title>
        <authorList>
            <person name="Varga T."/>
            <person name="Krizsan K."/>
            <person name="Foldi C."/>
            <person name="Dima B."/>
            <person name="Sanchez-Garcia M."/>
            <person name="Sanchez-Ramirez S."/>
            <person name="Szollosi G.J."/>
            <person name="Szarkandi J.G."/>
            <person name="Papp V."/>
            <person name="Albert L."/>
            <person name="Andreopoulos W."/>
            <person name="Angelini C."/>
            <person name="Antonin V."/>
            <person name="Barry K.W."/>
            <person name="Bougher N.L."/>
            <person name="Buchanan P."/>
            <person name="Buyck B."/>
            <person name="Bense V."/>
            <person name="Catcheside P."/>
            <person name="Chovatia M."/>
            <person name="Cooper J."/>
            <person name="Damon W."/>
            <person name="Desjardin D."/>
            <person name="Finy P."/>
            <person name="Geml J."/>
            <person name="Haridas S."/>
            <person name="Hughes K."/>
            <person name="Justo A."/>
            <person name="Karasinski D."/>
            <person name="Kautmanova I."/>
            <person name="Kiss B."/>
            <person name="Kocsube S."/>
            <person name="Kotiranta H."/>
            <person name="LaButti K.M."/>
            <person name="Lechner B.E."/>
            <person name="Liimatainen K."/>
            <person name="Lipzen A."/>
            <person name="Lukacs Z."/>
            <person name="Mihaltcheva S."/>
            <person name="Morgado L.N."/>
            <person name="Niskanen T."/>
            <person name="Noordeloos M.E."/>
            <person name="Ohm R.A."/>
            <person name="Ortiz-Santana B."/>
            <person name="Ovrebo C."/>
            <person name="Racz N."/>
            <person name="Riley R."/>
            <person name="Savchenko A."/>
            <person name="Shiryaev A."/>
            <person name="Soop K."/>
            <person name="Spirin V."/>
            <person name="Szebenyi C."/>
            <person name="Tomsovsky M."/>
            <person name="Tulloss R.E."/>
            <person name="Uehling J."/>
            <person name="Grigoriev I.V."/>
            <person name="Vagvolgyi C."/>
            <person name="Papp T."/>
            <person name="Martin F.M."/>
            <person name="Miettinen O."/>
            <person name="Hibbett D.S."/>
            <person name="Nagy L.G."/>
        </authorList>
    </citation>
    <scope>NUCLEOTIDE SEQUENCE [LARGE SCALE GENOMIC DNA]</scope>
    <source>
        <strain evidence="2 3">FP101781</strain>
    </source>
</reference>
<dbReference type="AlphaFoldDB" id="A0A4Y7TUF7"/>
<keyword evidence="3" id="KW-1185">Reference proteome</keyword>